<protein>
    <submittedName>
        <fullName evidence="2">Stage II sporulation protein M</fullName>
    </submittedName>
</protein>
<organism evidence="2">
    <name type="scientific">Ammonifex degensii</name>
    <dbReference type="NCBI Taxonomy" id="42838"/>
    <lineage>
        <taxon>Bacteria</taxon>
        <taxon>Bacillati</taxon>
        <taxon>Bacillota</taxon>
        <taxon>Clostridia</taxon>
        <taxon>Thermoanaerobacterales</taxon>
        <taxon>Thermoanaerobacteraceae</taxon>
        <taxon>Ammonifex</taxon>
    </lineage>
</organism>
<evidence type="ECO:0000313" key="2">
    <source>
        <dbReference type="EMBL" id="HEL66161.1"/>
    </source>
</evidence>
<dbReference type="Pfam" id="PF01944">
    <property type="entry name" value="SpoIIM"/>
    <property type="match status" value="1"/>
</dbReference>
<keyword evidence="1" id="KW-0472">Membrane</keyword>
<keyword evidence="1" id="KW-0812">Transmembrane</keyword>
<evidence type="ECO:0000256" key="1">
    <source>
        <dbReference type="SAM" id="Phobius"/>
    </source>
</evidence>
<accession>A0A7C2J0W9</accession>
<dbReference type="AlphaFoldDB" id="A0A7C2J0W9"/>
<feature type="transmembrane region" description="Helical" evidence="1">
    <location>
        <begin position="110"/>
        <end position="143"/>
    </location>
</feature>
<dbReference type="InterPro" id="IPR002798">
    <property type="entry name" value="SpoIIM-like"/>
</dbReference>
<feature type="transmembrane region" description="Helical" evidence="1">
    <location>
        <begin position="204"/>
        <end position="231"/>
    </location>
</feature>
<sequence>MVFTLPGQAAGVVSLLQRYAVLRRSTYSLGEVLRSFWLSSLRRCWLLYLISLVLFAAGFAWGVEGAAALDKKEAAHLEDYVTRLLEPEGNHGGGAVFHQAVIRNTLPVTVMYIAGLTVIGMPVVAGVLFLRGYALGFTSGFLIRQKGVYGLGIIFAELLPQNLLLLAVFLVGAVVSFSFSLLLLRRGFDPDTPVFPYFCRYTGVMVLLSAVALGAGVVEAYVVPGMARVILPVLER</sequence>
<gene>
    <name evidence="2" type="primary">spoIIM</name>
    <name evidence="2" type="ORF">ENQ34_05740</name>
</gene>
<dbReference type="EMBL" id="DSMU01000365">
    <property type="protein sequence ID" value="HEL66161.1"/>
    <property type="molecule type" value="Genomic_DNA"/>
</dbReference>
<comment type="caution">
    <text evidence="2">The sequence shown here is derived from an EMBL/GenBank/DDBJ whole genome shotgun (WGS) entry which is preliminary data.</text>
</comment>
<dbReference type="NCBIfam" id="TIGR02831">
    <property type="entry name" value="spo_II_M"/>
    <property type="match status" value="1"/>
</dbReference>
<name>A0A7C2J0W9_9THEO</name>
<feature type="transmembrane region" description="Helical" evidence="1">
    <location>
        <begin position="44"/>
        <end position="63"/>
    </location>
</feature>
<dbReference type="PIRSF" id="PIRSF038973">
    <property type="entry name" value="SpoIIM"/>
    <property type="match status" value="1"/>
</dbReference>
<dbReference type="InterPro" id="IPR014196">
    <property type="entry name" value="SpoIIM"/>
</dbReference>
<keyword evidence="1" id="KW-1133">Transmembrane helix</keyword>
<reference evidence="2" key="1">
    <citation type="journal article" date="2020" name="mSystems">
        <title>Genome- and Community-Level Interaction Insights into Carbon Utilization and Element Cycling Functions of Hydrothermarchaeota in Hydrothermal Sediment.</title>
        <authorList>
            <person name="Zhou Z."/>
            <person name="Liu Y."/>
            <person name="Xu W."/>
            <person name="Pan J."/>
            <person name="Luo Z.H."/>
            <person name="Li M."/>
        </authorList>
    </citation>
    <scope>NUCLEOTIDE SEQUENCE [LARGE SCALE GENOMIC DNA]</scope>
    <source>
        <strain evidence="2">SpSt-300</strain>
    </source>
</reference>
<feature type="transmembrane region" description="Helical" evidence="1">
    <location>
        <begin position="163"/>
        <end position="184"/>
    </location>
</feature>
<proteinExistence type="predicted"/>